<dbReference type="GeneID" id="61296025"/>
<dbReference type="EMBL" id="FPLJ01000052">
    <property type="protein sequence ID" value="SGY91441.1"/>
    <property type="molecule type" value="Genomic_DNA"/>
</dbReference>
<organism evidence="2 3">
    <name type="scientific">Moritella viscosa</name>
    <dbReference type="NCBI Taxonomy" id="80854"/>
    <lineage>
        <taxon>Bacteria</taxon>
        <taxon>Pseudomonadati</taxon>
        <taxon>Pseudomonadota</taxon>
        <taxon>Gammaproteobacteria</taxon>
        <taxon>Alteromonadales</taxon>
        <taxon>Moritellaceae</taxon>
        <taxon>Moritella</taxon>
    </lineage>
</organism>
<dbReference type="Proteomes" id="UP000182660">
    <property type="component" value="Unassembled WGS sequence"/>
</dbReference>
<evidence type="ECO:0000313" key="3">
    <source>
        <dbReference type="Proteomes" id="UP000182660"/>
    </source>
</evidence>
<dbReference type="Pfam" id="PF20278">
    <property type="entry name" value="CTD2"/>
    <property type="match status" value="1"/>
</dbReference>
<dbReference type="InterPro" id="IPR046918">
    <property type="entry name" value="ABC-3C_CTD2"/>
</dbReference>
<name>A0ABY1HCL4_9GAMM</name>
<proteinExistence type="predicted"/>
<evidence type="ECO:0000259" key="1">
    <source>
        <dbReference type="Pfam" id="PF20278"/>
    </source>
</evidence>
<sequence length="627" mass="71894">MLKKIRLDRTRTYELALATKYIAIMLDAFIDGRSHFKSLGCEQGDIDKWDDLVIDLGDDIFEHIQVKRQLTPFSSLPLERSTKASGKNKGAPQELSPLDESLASLAKWSRGKTPKELATRRFVIEVPDLTVQIKKDYQVRHFYDLCHQHINYMTTESALALLAEQDTSVKNAYIWLTTWCDFDGWEHIIKAFRLLDVRSSGLEIDLEETTESFLSRHFSDSTKTRKTINSFIDQNSTYTVAIQPRHILSELESELIADKERWTQFKRWNSNWEISGICNLNGDDIEEPDNLVQKFWNSNEKTSLKIISLNQADNINCKISIPLMRFSLHLDGTSAAVFNEMDIWKSQARNAVSHTLGVSEYDFESLRWFSSNLSPKATSEYRELRLTKELEKEANFFSDEMYNVTWTKVCDVLCHKIRDMKNVEIRDAIEERWLNWKPRLESNVSDRNDFLKKMLQPKSEGEDIYSELRVGPKSTNILAEGIKFLLIVSAALYDKDDCWKVTKDGLLINTLALGYWGGPSDKPRYARELTDEAGIAQLLGSELNSILIMSQIKSSPSDVLDESLAFSLEEKDSLATSKTPDLLVTNSILFRRLINRGSLLDIKTFFEESLQSRAVAREESIKGVING</sequence>
<evidence type="ECO:0000313" key="2">
    <source>
        <dbReference type="EMBL" id="SGY91441.1"/>
    </source>
</evidence>
<gene>
    <name evidence="2" type="ORF">MT2528_2160</name>
</gene>
<feature type="domain" description="ABC-three component systems C-terminal" evidence="1">
    <location>
        <begin position="284"/>
        <end position="607"/>
    </location>
</feature>
<comment type="caution">
    <text evidence="2">The sequence shown here is derived from an EMBL/GenBank/DDBJ whole genome shotgun (WGS) entry which is preliminary data.</text>
</comment>
<keyword evidence="3" id="KW-1185">Reference proteome</keyword>
<dbReference type="RefSeq" id="WP_075472190.1">
    <property type="nucleotide sequence ID" value="NZ_CAWQZC010000152.1"/>
</dbReference>
<reference evidence="2 3" key="1">
    <citation type="submission" date="2016-11" db="EMBL/GenBank/DDBJ databases">
        <authorList>
            <person name="Klemetsen T."/>
        </authorList>
    </citation>
    <scope>NUCLEOTIDE SEQUENCE [LARGE SCALE GENOMIC DNA]</scope>
    <source>
        <strain evidence="2">MT 2528</strain>
    </source>
</reference>
<accession>A0ABY1HCL4</accession>
<protein>
    <recommendedName>
        <fullName evidence="1">ABC-three component systems C-terminal domain-containing protein</fullName>
    </recommendedName>
</protein>